<dbReference type="AlphaFoldDB" id="I7GI14"/>
<accession>I7GI14</accession>
<organism evidence="2">
    <name type="scientific">Macaca fascicularis</name>
    <name type="common">Crab-eating macaque</name>
    <name type="synonym">Cynomolgus monkey</name>
    <dbReference type="NCBI Taxonomy" id="9541"/>
    <lineage>
        <taxon>Eukaryota</taxon>
        <taxon>Metazoa</taxon>
        <taxon>Chordata</taxon>
        <taxon>Craniata</taxon>
        <taxon>Vertebrata</taxon>
        <taxon>Euteleostomi</taxon>
        <taxon>Mammalia</taxon>
        <taxon>Eutheria</taxon>
        <taxon>Euarchontoglires</taxon>
        <taxon>Primates</taxon>
        <taxon>Haplorrhini</taxon>
        <taxon>Catarrhini</taxon>
        <taxon>Cercopithecidae</taxon>
        <taxon>Cercopithecinae</taxon>
        <taxon>Macaca</taxon>
    </lineage>
</organism>
<dbReference type="EMBL" id="AB172023">
    <property type="protein sequence ID" value="BAE89085.1"/>
    <property type="molecule type" value="mRNA"/>
</dbReference>
<feature type="region of interest" description="Disordered" evidence="1">
    <location>
        <begin position="1"/>
        <end position="27"/>
    </location>
</feature>
<reference evidence="2" key="1">
    <citation type="journal article" date="2007" name="PLoS Biol.">
        <title>Rate of evolution in brain-expressed genes in humans and other primates.</title>
        <authorList>
            <person name="Wang H.-Y."/>
            <person name="Chien H.-C."/>
            <person name="Osada N."/>
            <person name="Hashimoto K."/>
            <person name="Sugano S."/>
            <person name="Gojobori T."/>
            <person name="Chou C.-K."/>
            <person name="Tsai S.-F."/>
            <person name="Wu C.-I."/>
            <person name="Shen C.-K.J."/>
        </authorList>
    </citation>
    <scope>NUCLEOTIDE SEQUENCE</scope>
</reference>
<evidence type="ECO:0000313" key="2">
    <source>
        <dbReference type="EMBL" id="BAE89085.1"/>
    </source>
</evidence>
<sequence length="188" mass="20824">MAALLPTPSSDRDPGSRQRPGQQQVPTHHSKDLFLISTLDHRDGAAERKGCVSFSLFSLIFLDALLPCSSSPFFFAFSFFFFCVSYTSPSLPCPCPILPFSLFPPFPFLSYSLASPLPEPHLLISLPQHPVPSLWCVWVLAKARPGRTDGYLVRQRSPWAPTPFPPPGAAQVSRWKVRGAGRGKRSWA</sequence>
<proteinExistence type="evidence at transcript level"/>
<evidence type="ECO:0000256" key="1">
    <source>
        <dbReference type="SAM" id="MobiDB-lite"/>
    </source>
</evidence>
<name>I7GI14_MACFA</name>
<protein>
    <submittedName>
        <fullName evidence="2">Macaca fascicularis brain cDNA clone: QflA-16369, similar to human nuclear RNA export factor 1 (NXF1), mRNA, RefSeq: NM_006362.3</fullName>
    </submittedName>
</protein>